<organism evidence="4 5">
    <name type="scientific">Lacrimispora celerecrescens</name>
    <dbReference type="NCBI Taxonomy" id="29354"/>
    <lineage>
        <taxon>Bacteria</taxon>
        <taxon>Bacillati</taxon>
        <taxon>Bacillota</taxon>
        <taxon>Clostridia</taxon>
        <taxon>Lachnospirales</taxon>
        <taxon>Lachnospiraceae</taxon>
        <taxon>Lacrimispora</taxon>
    </lineage>
</organism>
<dbReference type="GO" id="GO:0042597">
    <property type="term" value="C:periplasmic space"/>
    <property type="evidence" value="ECO:0007669"/>
    <property type="project" value="InterPro"/>
</dbReference>
<dbReference type="Proteomes" id="UP000028525">
    <property type="component" value="Unassembled WGS sequence"/>
</dbReference>
<dbReference type="Pfam" id="PF05426">
    <property type="entry name" value="Alginate_lyase"/>
    <property type="match status" value="1"/>
</dbReference>
<accession>A0A084JPF8</accession>
<evidence type="ECO:0000256" key="1">
    <source>
        <dbReference type="ARBA" id="ARBA00022729"/>
    </source>
</evidence>
<dbReference type="RefSeq" id="WP_038278775.1">
    <property type="nucleotide sequence ID" value="NZ_JPME01000008.1"/>
</dbReference>
<keyword evidence="1" id="KW-0732">Signal</keyword>
<evidence type="ECO:0000313" key="4">
    <source>
        <dbReference type="EMBL" id="KEZ90842.1"/>
    </source>
</evidence>
<dbReference type="OrthoDB" id="428577at2"/>
<name>A0A084JPF8_9FIRM</name>
<dbReference type="Gene3D" id="1.50.10.100">
    <property type="entry name" value="Chondroitin AC/alginate lyase"/>
    <property type="match status" value="1"/>
</dbReference>
<dbReference type="STRING" id="29354.IO98_05465"/>
<dbReference type="InterPro" id="IPR008929">
    <property type="entry name" value="Chondroitin_lyas"/>
</dbReference>
<reference evidence="4 5" key="1">
    <citation type="submission" date="2014-07" db="EMBL/GenBank/DDBJ databases">
        <title>Draft genome of Clostridium celerecrescens 152B isolated from sediments associated with methane hydrate from Krishna Godavari basin.</title>
        <authorList>
            <person name="Honkalas V.S."/>
            <person name="Dabir A.P."/>
            <person name="Arora P."/>
            <person name="Dhakephalkar P.K."/>
        </authorList>
    </citation>
    <scope>NUCLEOTIDE SEQUENCE [LARGE SCALE GENOMIC DNA]</scope>
    <source>
        <strain evidence="4 5">152B</strain>
    </source>
</reference>
<dbReference type="SUPFAM" id="SSF48230">
    <property type="entry name" value="Chondroitin AC/alginate lyase"/>
    <property type="match status" value="1"/>
</dbReference>
<evidence type="ECO:0000259" key="3">
    <source>
        <dbReference type="Pfam" id="PF05426"/>
    </source>
</evidence>
<dbReference type="GO" id="GO:0016829">
    <property type="term" value="F:lyase activity"/>
    <property type="evidence" value="ECO:0007669"/>
    <property type="project" value="UniProtKB-KW"/>
</dbReference>
<keyword evidence="5" id="KW-1185">Reference proteome</keyword>
<proteinExistence type="predicted"/>
<protein>
    <submittedName>
        <fullName evidence="4">Alginate lyase</fullName>
    </submittedName>
</protein>
<dbReference type="AlphaFoldDB" id="A0A084JPF8"/>
<dbReference type="EMBL" id="JPME01000008">
    <property type="protein sequence ID" value="KEZ90842.1"/>
    <property type="molecule type" value="Genomic_DNA"/>
</dbReference>
<evidence type="ECO:0000256" key="2">
    <source>
        <dbReference type="ARBA" id="ARBA00023239"/>
    </source>
</evidence>
<keyword evidence="2 4" id="KW-0456">Lyase</keyword>
<dbReference type="InterPro" id="IPR008397">
    <property type="entry name" value="Alginate_lyase_dom"/>
</dbReference>
<comment type="caution">
    <text evidence="4">The sequence shown here is derived from an EMBL/GenBank/DDBJ whole genome shotgun (WGS) entry which is preliminary data.</text>
</comment>
<gene>
    <name evidence="4" type="ORF">IO98_05465</name>
</gene>
<sequence length="372" mass="43540">MISYEKKYLIQPEWLDKELVIKKAEEAFVQPMESITDVSAKWSAGGIHDYYSNGDYWWPDLKKPDGLPFIRRDGETNPENFNDHRMILRRMRTKAAYLAGAYRLTGREDYVLHGIRLLKRFFLDEETKMNPNLTYAQAIPGVCEGRGIGIIDTLHLVDVVFAIEEFYRSGLLEEETYGRLREWFATYLDWMLTSKNGMEEMNADNNHSVCYFVQASAFALFTENERIVEFCRNHYKHVLLKQMEVNGSFPRELDRTKPYSYSIFVMDNMVSICELLSTPQDDLWFYTLPEGQGIQTGLDFIFPYIKDKALWPYPADVMHFDAFPARSSMLMFAGCRLGQRELLDFYQSLPADIVDEEARRNIAVRLPWLWMG</sequence>
<evidence type="ECO:0000313" key="5">
    <source>
        <dbReference type="Proteomes" id="UP000028525"/>
    </source>
</evidence>
<feature type="domain" description="Alginate lyase" evidence="3">
    <location>
        <begin position="42"/>
        <end position="311"/>
    </location>
</feature>